<accession>A0A2S4PW61</accession>
<evidence type="ECO:0000256" key="1">
    <source>
        <dbReference type="SAM" id="MobiDB-lite"/>
    </source>
</evidence>
<gene>
    <name evidence="2" type="ORF">EPUL_001444</name>
</gene>
<reference evidence="2 3" key="1">
    <citation type="submission" date="2017-10" db="EMBL/GenBank/DDBJ databases">
        <title>Development of genomic resources for the powdery mildew, Erysiphe pulchra.</title>
        <authorList>
            <person name="Wadl P.A."/>
            <person name="Mack B.M."/>
            <person name="Moore G."/>
            <person name="Beltz S.B."/>
        </authorList>
    </citation>
    <scope>NUCLEOTIDE SEQUENCE [LARGE SCALE GENOMIC DNA]</scope>
    <source>
        <strain evidence="2">Cflorida</strain>
    </source>
</reference>
<feature type="compositionally biased region" description="Acidic residues" evidence="1">
    <location>
        <begin position="237"/>
        <end position="248"/>
    </location>
</feature>
<dbReference type="OrthoDB" id="434647at2759"/>
<sequence>MYWVVLACALFIESWTAFILFWYEGSNVLYLTHVHPFLQKNEHLIDEFIYSAHDRAKTAGVKYLKQIIEFVKRNFLGFPPKEPTPPSTPTKLGYTQGLLARFSLPISKNTLSSSTTASSIGPVTDIFNVLASAVNAATSLHTSSRSLTHQLLPSASSAERLSFISTQREHLANLLSALEKEAIALETDLSSGSSTPSKLPGMLPENFPGDSDEIFGKMTGSLSGLIKSRSEADFENIEAESLSEDPEIQPDQLGKNTSAGSWLPWNWRGRVEKAQINTNMKDADLEESEGKSSCIDL</sequence>
<feature type="region of interest" description="Disordered" evidence="1">
    <location>
        <begin position="237"/>
        <end position="260"/>
    </location>
</feature>
<keyword evidence="3" id="KW-1185">Reference proteome</keyword>
<dbReference type="Proteomes" id="UP000237438">
    <property type="component" value="Unassembled WGS sequence"/>
</dbReference>
<name>A0A2S4PW61_9PEZI</name>
<dbReference type="AlphaFoldDB" id="A0A2S4PW61"/>
<proteinExistence type="predicted"/>
<feature type="region of interest" description="Disordered" evidence="1">
    <location>
        <begin position="278"/>
        <end position="297"/>
    </location>
</feature>
<organism evidence="2 3">
    <name type="scientific">Erysiphe pulchra</name>
    <dbReference type="NCBI Taxonomy" id="225359"/>
    <lineage>
        <taxon>Eukaryota</taxon>
        <taxon>Fungi</taxon>
        <taxon>Dikarya</taxon>
        <taxon>Ascomycota</taxon>
        <taxon>Pezizomycotina</taxon>
        <taxon>Leotiomycetes</taxon>
        <taxon>Erysiphales</taxon>
        <taxon>Erysiphaceae</taxon>
        <taxon>Erysiphe</taxon>
    </lineage>
</organism>
<dbReference type="STRING" id="225359.A0A2S4PW61"/>
<comment type="caution">
    <text evidence="2">The sequence shown here is derived from an EMBL/GenBank/DDBJ whole genome shotgun (WGS) entry which is preliminary data.</text>
</comment>
<evidence type="ECO:0000313" key="2">
    <source>
        <dbReference type="EMBL" id="POS86242.1"/>
    </source>
</evidence>
<dbReference type="EMBL" id="PEDP01000372">
    <property type="protein sequence ID" value="POS86242.1"/>
    <property type="molecule type" value="Genomic_DNA"/>
</dbReference>
<protein>
    <submittedName>
        <fullName evidence="2">Uncharacterized protein</fullName>
    </submittedName>
</protein>
<evidence type="ECO:0000313" key="3">
    <source>
        <dbReference type="Proteomes" id="UP000237438"/>
    </source>
</evidence>